<evidence type="ECO:0000313" key="9">
    <source>
        <dbReference type="EnsemblMetazoa" id="MESCA006518-PA"/>
    </source>
</evidence>
<reference evidence="9" key="2">
    <citation type="submission" date="2015-06" db="UniProtKB">
        <authorList>
            <consortium name="EnsemblMetazoa"/>
        </authorList>
    </citation>
    <scope>IDENTIFICATION</scope>
</reference>
<dbReference type="STRING" id="36166.T1GS70"/>
<reference evidence="10" key="1">
    <citation type="submission" date="2013-02" db="EMBL/GenBank/DDBJ databases">
        <authorList>
            <person name="Hughes D."/>
        </authorList>
    </citation>
    <scope>NUCLEOTIDE SEQUENCE</scope>
    <source>
        <strain>Durham</strain>
        <strain evidence="10">NC isolate 2 -- Noor lab</strain>
    </source>
</reference>
<comment type="subcellular location">
    <subcellularLocation>
        <location evidence="1">Mitochondrion</location>
    </subcellularLocation>
</comment>
<dbReference type="GO" id="GO:0003735">
    <property type="term" value="F:structural constituent of ribosome"/>
    <property type="evidence" value="ECO:0007669"/>
    <property type="project" value="InterPro"/>
</dbReference>
<keyword evidence="3" id="KW-0689">Ribosomal protein</keyword>
<dbReference type="EnsemblMetazoa" id="MESCA006518-RA">
    <property type="protein sequence ID" value="MESCA006518-PA"/>
    <property type="gene ID" value="MESCA006518"/>
</dbReference>
<organism evidence="9 10">
    <name type="scientific">Megaselia scalaris</name>
    <name type="common">Humpbacked fly</name>
    <name type="synonym">Phora scalaris</name>
    <dbReference type="NCBI Taxonomy" id="36166"/>
    <lineage>
        <taxon>Eukaryota</taxon>
        <taxon>Metazoa</taxon>
        <taxon>Ecdysozoa</taxon>
        <taxon>Arthropoda</taxon>
        <taxon>Hexapoda</taxon>
        <taxon>Insecta</taxon>
        <taxon>Pterygota</taxon>
        <taxon>Neoptera</taxon>
        <taxon>Endopterygota</taxon>
        <taxon>Diptera</taxon>
        <taxon>Brachycera</taxon>
        <taxon>Muscomorpha</taxon>
        <taxon>Platypezoidea</taxon>
        <taxon>Phoridae</taxon>
        <taxon>Megaseliini</taxon>
        <taxon>Megaselia</taxon>
    </lineage>
</organism>
<comment type="similarity">
    <text evidence="6">Belongs to the mitochondrion-specific ribosomal protein mL37 family.</text>
</comment>
<dbReference type="AlphaFoldDB" id="T1GS70"/>
<dbReference type="GO" id="GO:0005840">
    <property type="term" value="C:ribosome"/>
    <property type="evidence" value="ECO:0007669"/>
    <property type="project" value="UniProtKB-KW"/>
</dbReference>
<keyword evidence="5" id="KW-0687">Ribonucleoprotein</keyword>
<evidence type="ECO:0000256" key="4">
    <source>
        <dbReference type="ARBA" id="ARBA00023128"/>
    </source>
</evidence>
<keyword evidence="10" id="KW-1185">Reference proteome</keyword>
<evidence type="ECO:0000313" key="10">
    <source>
        <dbReference type="Proteomes" id="UP000015102"/>
    </source>
</evidence>
<evidence type="ECO:0000256" key="3">
    <source>
        <dbReference type="ARBA" id="ARBA00022980"/>
    </source>
</evidence>
<evidence type="ECO:0000256" key="2">
    <source>
        <dbReference type="ARBA" id="ARBA00022946"/>
    </source>
</evidence>
<evidence type="ECO:0000256" key="8">
    <source>
        <dbReference type="ARBA" id="ARBA00041617"/>
    </source>
</evidence>
<dbReference type="PANTHER" id="PTHR15889">
    <property type="entry name" value="MITOCHONDRIAL RIBOSOMAL PROTEIN L37"/>
    <property type="match status" value="1"/>
</dbReference>
<sequence length="177" mass="20236">SKKPISKIGQVDGEIPELFPIHETISIPKKNIYLDEDLYPIKSSTYGNPHTIFIHFSKEDVQNLHETPVTPNQFKSRNMLKAFTVAASRARQLYGQVQDLPEPIVVQSIQTDGKSFHFGLFQLNTLNLEGLDGLKNYWFQLESMDLFNDCGVKHGKPTLEGYNKDVFRILNAFYNNC</sequence>
<keyword evidence="4" id="KW-0496">Mitochondrion</keyword>
<evidence type="ECO:0000256" key="6">
    <source>
        <dbReference type="ARBA" id="ARBA00037985"/>
    </source>
</evidence>
<evidence type="ECO:0000256" key="7">
    <source>
        <dbReference type="ARBA" id="ARBA00039442"/>
    </source>
</evidence>
<dbReference type="EMBL" id="CAQQ02389498">
    <property type="status" value="NOT_ANNOTATED_CDS"/>
    <property type="molecule type" value="Genomic_DNA"/>
</dbReference>
<proteinExistence type="inferred from homology"/>
<keyword evidence="2" id="KW-0809">Transit peptide</keyword>
<dbReference type="GO" id="GO:0006412">
    <property type="term" value="P:translation"/>
    <property type="evidence" value="ECO:0007669"/>
    <property type="project" value="InterPro"/>
</dbReference>
<dbReference type="HOGENOM" id="CLU_1521540_0_0_1"/>
<evidence type="ECO:0000256" key="5">
    <source>
        <dbReference type="ARBA" id="ARBA00023274"/>
    </source>
</evidence>
<dbReference type="PANTHER" id="PTHR15889:SF2">
    <property type="entry name" value="LARGE RIBOSOMAL SUBUNIT PROTEIN ML37"/>
    <property type="match status" value="1"/>
</dbReference>
<evidence type="ECO:0000256" key="1">
    <source>
        <dbReference type="ARBA" id="ARBA00004173"/>
    </source>
</evidence>
<dbReference type="InterPro" id="IPR052482">
    <property type="entry name" value="mtLSU_mL37"/>
</dbReference>
<dbReference type="GO" id="GO:0005739">
    <property type="term" value="C:mitochondrion"/>
    <property type="evidence" value="ECO:0007669"/>
    <property type="project" value="UniProtKB-SubCell"/>
</dbReference>
<dbReference type="Proteomes" id="UP000015102">
    <property type="component" value="Unassembled WGS sequence"/>
</dbReference>
<dbReference type="InterPro" id="IPR010793">
    <property type="entry name" value="Ribosomal_mL37/mL65"/>
</dbReference>
<protein>
    <recommendedName>
        <fullName evidence="7">Large ribosomal subunit protein mL37</fullName>
    </recommendedName>
    <alternativeName>
        <fullName evidence="8">39S ribosomal protein L37, mitochondrial</fullName>
    </alternativeName>
</protein>
<dbReference type="Pfam" id="PF07147">
    <property type="entry name" value="PDCD9"/>
    <property type="match status" value="1"/>
</dbReference>
<accession>T1GS70</accession>
<dbReference type="GO" id="GO:1990904">
    <property type="term" value="C:ribonucleoprotein complex"/>
    <property type="evidence" value="ECO:0007669"/>
    <property type="project" value="UniProtKB-KW"/>
</dbReference>
<name>T1GS70_MEGSC</name>